<dbReference type="InterPro" id="IPR011050">
    <property type="entry name" value="Pectin_lyase_fold/virulence"/>
</dbReference>
<gene>
    <name evidence="3" type="ORF">HND93_31055</name>
</gene>
<feature type="chain" id="PRO_5046836654" evidence="1">
    <location>
        <begin position="20"/>
        <end position="512"/>
    </location>
</feature>
<name>A0ABX2TIW1_9PROT</name>
<evidence type="ECO:0000313" key="4">
    <source>
        <dbReference type="Proteomes" id="UP000584642"/>
    </source>
</evidence>
<proteinExistence type="predicted"/>
<comment type="caution">
    <text evidence="3">The sequence shown here is derived from an EMBL/GenBank/DDBJ whole genome shotgun (WGS) entry which is preliminary data.</text>
</comment>
<feature type="signal peptide" evidence="1">
    <location>
        <begin position="1"/>
        <end position="19"/>
    </location>
</feature>
<dbReference type="Gene3D" id="2.160.20.10">
    <property type="entry name" value="Single-stranded right-handed beta-helix, Pectin lyase-like"/>
    <property type="match status" value="2"/>
</dbReference>
<reference evidence="3 4" key="1">
    <citation type="submission" date="2020-05" db="EMBL/GenBank/DDBJ databases">
        <title>Azospirillum oleiclasticum sp. nov, a nitrogen-fixing and heavy crude oil-emulsifying bacterium isolated from the crude oil of Yumen Oilfield.</title>
        <authorList>
            <person name="Wu D."/>
            <person name="Cai M."/>
            <person name="Zhang X."/>
        </authorList>
    </citation>
    <scope>NUCLEOTIDE SEQUENCE [LARGE SCALE GENOMIC DNA]</scope>
    <source>
        <strain evidence="3 4">ROY-1-1-2</strain>
    </source>
</reference>
<dbReference type="SMART" id="SM00710">
    <property type="entry name" value="PbH1"/>
    <property type="match status" value="7"/>
</dbReference>
<dbReference type="RefSeq" id="WP_180285938.1">
    <property type="nucleotide sequence ID" value="NZ_JABFDB010000035.1"/>
</dbReference>
<feature type="domain" description="Right handed beta helix" evidence="2">
    <location>
        <begin position="225"/>
        <end position="391"/>
    </location>
</feature>
<evidence type="ECO:0000256" key="1">
    <source>
        <dbReference type="SAM" id="SignalP"/>
    </source>
</evidence>
<dbReference type="PANTHER" id="PTHR36453:SF1">
    <property type="entry name" value="RIGHT HANDED BETA HELIX DOMAIN-CONTAINING PROTEIN"/>
    <property type="match status" value="1"/>
</dbReference>
<keyword evidence="4" id="KW-1185">Reference proteome</keyword>
<protein>
    <submittedName>
        <fullName evidence="3">Right-handed parallel beta-helix repeat-containing protein</fullName>
    </submittedName>
</protein>
<evidence type="ECO:0000259" key="2">
    <source>
        <dbReference type="Pfam" id="PF13229"/>
    </source>
</evidence>
<accession>A0ABX2TIW1</accession>
<keyword evidence="1" id="KW-0732">Signal</keyword>
<dbReference type="InterPro" id="IPR039448">
    <property type="entry name" value="Beta_helix"/>
</dbReference>
<organism evidence="3 4">
    <name type="scientific">Azospirillum oleiclasticum</name>
    <dbReference type="NCBI Taxonomy" id="2735135"/>
    <lineage>
        <taxon>Bacteria</taxon>
        <taxon>Pseudomonadati</taxon>
        <taxon>Pseudomonadota</taxon>
        <taxon>Alphaproteobacteria</taxon>
        <taxon>Rhodospirillales</taxon>
        <taxon>Azospirillaceae</taxon>
        <taxon>Azospirillum</taxon>
    </lineage>
</organism>
<dbReference type="Pfam" id="PF13229">
    <property type="entry name" value="Beta_helix"/>
    <property type="match status" value="1"/>
</dbReference>
<dbReference type="PANTHER" id="PTHR36453">
    <property type="entry name" value="SECRETED PROTEIN-RELATED"/>
    <property type="match status" value="1"/>
</dbReference>
<dbReference type="SUPFAM" id="SSF51126">
    <property type="entry name" value="Pectin lyase-like"/>
    <property type="match status" value="1"/>
</dbReference>
<dbReference type="Proteomes" id="UP000584642">
    <property type="component" value="Unassembled WGS sequence"/>
</dbReference>
<dbReference type="InterPro" id="IPR012334">
    <property type="entry name" value="Pectin_lyas_fold"/>
</dbReference>
<dbReference type="EMBL" id="JABFDB010000035">
    <property type="protein sequence ID" value="NYZ24166.1"/>
    <property type="molecule type" value="Genomic_DNA"/>
</dbReference>
<sequence>MAIRAVTVLLLAAAAPAPAAGTTTLHVDAGSRPGGDGSPGAPLRTIGTALERLDGAGGPVTILVHPGIYRETLRIADPPPGTSIRAVAPGRAVVSGARPLTGWVRVGTDLFRALWPTPMPPSVVPKEWPADLDIGEPALRREMLFVDGRRYEQVQDGAALVPGSFLVNDTRRSLDVRVPRGTDLAVAAVEVAWREELLTATRTEGLTIDGLVFERAASAMTGIAVAIADSRGFTMSDSVIRDNNGTGLSVSRSTAVTLERNRIVDNGSTGMGVWQVTGLRMADNDTSANNWRGAAGGFTDWAVAGAKLLQIHDAVIERHRAVDNATHGLWLDTDIARVAVTAAELTGNHGAGLMVEAAQGPVTVTGSRIVGNGNGVVAAGARGVAITGSTIACNRDAQIVVTGGQDRPVTDHRDGTVTTANNEGWTLTGNSLAGQRRGSFLVTTTVPQDYWDSFLRTLTARDNLWTHARRRDAFRGPWGWLVDFPHWQKAAAETGSRFEDGDRPCRSVAAGH</sequence>
<dbReference type="InterPro" id="IPR006626">
    <property type="entry name" value="PbH1"/>
</dbReference>
<evidence type="ECO:0000313" key="3">
    <source>
        <dbReference type="EMBL" id="NYZ24166.1"/>
    </source>
</evidence>